<dbReference type="RefSeq" id="WP_202999734.1">
    <property type="nucleotide sequence ID" value="NZ_JADWYU010000087.1"/>
</dbReference>
<protein>
    <submittedName>
        <fullName evidence="2">Uncharacterized protein</fullName>
    </submittedName>
</protein>
<evidence type="ECO:0000256" key="1">
    <source>
        <dbReference type="SAM" id="MobiDB-lite"/>
    </source>
</evidence>
<accession>A0A937RIY4</accession>
<keyword evidence="3" id="KW-1185">Reference proteome</keyword>
<comment type="caution">
    <text evidence="2">The sequence shown here is derived from an EMBL/GenBank/DDBJ whole genome shotgun (WGS) entry which is preliminary data.</text>
</comment>
<feature type="compositionally biased region" description="Basic and acidic residues" evidence="1">
    <location>
        <begin position="198"/>
        <end position="240"/>
    </location>
</feature>
<proteinExistence type="predicted"/>
<feature type="compositionally biased region" description="Low complexity" evidence="1">
    <location>
        <begin position="181"/>
        <end position="197"/>
    </location>
</feature>
<name>A0A937RIY4_9ACTN</name>
<evidence type="ECO:0000313" key="2">
    <source>
        <dbReference type="EMBL" id="MBL7629815.1"/>
    </source>
</evidence>
<organism evidence="2 3">
    <name type="scientific">Frankia nepalensis</name>
    <dbReference type="NCBI Taxonomy" id="1836974"/>
    <lineage>
        <taxon>Bacteria</taxon>
        <taxon>Bacillati</taxon>
        <taxon>Actinomycetota</taxon>
        <taxon>Actinomycetes</taxon>
        <taxon>Frankiales</taxon>
        <taxon>Frankiaceae</taxon>
        <taxon>Frankia</taxon>
    </lineage>
</organism>
<dbReference type="EMBL" id="JAEACQ010000237">
    <property type="protein sequence ID" value="MBL7629815.1"/>
    <property type="molecule type" value="Genomic_DNA"/>
</dbReference>
<feature type="region of interest" description="Disordered" evidence="1">
    <location>
        <begin position="163"/>
        <end position="283"/>
    </location>
</feature>
<dbReference type="AlphaFoldDB" id="A0A937RIY4"/>
<dbReference type="Proteomes" id="UP000604475">
    <property type="component" value="Unassembled WGS sequence"/>
</dbReference>
<feature type="compositionally biased region" description="Basic and acidic residues" evidence="1">
    <location>
        <begin position="247"/>
        <end position="267"/>
    </location>
</feature>
<sequence>MTVMGLDEISNELYGLVPGSFVAARGERAAAAKASGDRELAAAITRLARPTVPAWLVNLLVRAEPEQVEEFLRLGPALAEAQAAGAGDELRRLTARRHTLIAALTRRARELAAAAGQPVRDDATRELAGTLQAALADPAAARAVRSGRLTRALRYAGLGPGEVTGTFAVPVRAGRRPTSEPGVARHGGPAGPGAAHSAEPKPEPARGDRERGAQQERAERERREHERAEQERRHAADQARQRQLRAARRDLAKAEEELDATRRRVEARQSAAADARRRLAGPRRRVDELVAQLEQARRATALAEAAAEQADRELAEATAASQEADRRRATALAELARLGEPTDSATS</sequence>
<reference evidence="2" key="1">
    <citation type="submission" date="2020-12" db="EMBL/GenBank/DDBJ databases">
        <title>Genomic characterization of non-nitrogen-fixing Frankia strains.</title>
        <authorList>
            <person name="Carlos-Shanley C."/>
            <person name="Guerra T."/>
            <person name="Hahn D."/>
        </authorList>
    </citation>
    <scope>NUCLEOTIDE SEQUENCE</scope>
    <source>
        <strain evidence="2">CN6</strain>
    </source>
</reference>
<gene>
    <name evidence="2" type="ORF">I7412_22120</name>
</gene>
<evidence type="ECO:0000313" key="3">
    <source>
        <dbReference type="Proteomes" id="UP000604475"/>
    </source>
</evidence>